<dbReference type="PROSITE" id="PS50256">
    <property type="entry name" value="PIR_REPEAT_2"/>
    <property type="match status" value="3"/>
</dbReference>
<evidence type="ECO:0000259" key="9">
    <source>
        <dbReference type="Pfam" id="PF22799"/>
    </source>
</evidence>
<evidence type="ECO:0000256" key="3">
    <source>
        <dbReference type="ARBA" id="ARBA00022525"/>
    </source>
</evidence>
<evidence type="ECO:0000313" key="10">
    <source>
        <dbReference type="EMBL" id="KAF2240161.1"/>
    </source>
</evidence>
<keyword evidence="4 8" id="KW-0732">Signal</keyword>
<dbReference type="InterPro" id="IPR051153">
    <property type="entry name" value="Yeast_CWMannoprotein_PIR"/>
</dbReference>
<comment type="similarity">
    <text evidence="6">Belongs to the PIR protein family.</text>
</comment>
<comment type="subcellular location">
    <subcellularLocation>
        <location evidence="1">Secreted</location>
        <location evidence="1">Cell wall</location>
    </subcellularLocation>
</comment>
<reference evidence="10" key="1">
    <citation type="journal article" date="2020" name="Stud. Mycol.">
        <title>101 Dothideomycetes genomes: a test case for predicting lifestyles and emergence of pathogens.</title>
        <authorList>
            <person name="Haridas S."/>
            <person name="Albert R."/>
            <person name="Binder M."/>
            <person name="Bloem J."/>
            <person name="Labutti K."/>
            <person name="Salamov A."/>
            <person name="Andreopoulos B."/>
            <person name="Baker S."/>
            <person name="Barry K."/>
            <person name="Bills G."/>
            <person name="Bluhm B."/>
            <person name="Cannon C."/>
            <person name="Castanera R."/>
            <person name="Culley D."/>
            <person name="Daum C."/>
            <person name="Ezra D."/>
            <person name="Gonzalez J."/>
            <person name="Henrissat B."/>
            <person name="Kuo A."/>
            <person name="Liang C."/>
            <person name="Lipzen A."/>
            <person name="Lutzoni F."/>
            <person name="Magnuson J."/>
            <person name="Mondo S."/>
            <person name="Nolan M."/>
            <person name="Ohm R."/>
            <person name="Pangilinan J."/>
            <person name="Park H.-J."/>
            <person name="Ramirez L."/>
            <person name="Alfaro M."/>
            <person name="Sun H."/>
            <person name="Tritt A."/>
            <person name="Yoshinaga Y."/>
            <person name="Zwiers L.-H."/>
            <person name="Turgeon B."/>
            <person name="Goodwin S."/>
            <person name="Spatafora J."/>
            <person name="Crous P."/>
            <person name="Grigoriev I."/>
        </authorList>
    </citation>
    <scope>NUCLEOTIDE SEQUENCE</scope>
    <source>
        <strain evidence="10">Tuck. ex Michener</strain>
    </source>
</reference>
<dbReference type="AlphaFoldDB" id="A0A6A6HQ58"/>
<accession>A0A6A6HQ58</accession>
<keyword evidence="2" id="KW-0134">Cell wall</keyword>
<organism evidence="10 11">
    <name type="scientific">Viridothelium virens</name>
    <name type="common">Speckled blister lichen</name>
    <name type="synonym">Trypethelium virens</name>
    <dbReference type="NCBI Taxonomy" id="1048519"/>
    <lineage>
        <taxon>Eukaryota</taxon>
        <taxon>Fungi</taxon>
        <taxon>Dikarya</taxon>
        <taxon>Ascomycota</taxon>
        <taxon>Pezizomycotina</taxon>
        <taxon>Dothideomycetes</taxon>
        <taxon>Dothideomycetes incertae sedis</taxon>
        <taxon>Trypetheliales</taxon>
        <taxon>Trypetheliaceae</taxon>
        <taxon>Viridothelium</taxon>
    </lineage>
</organism>
<dbReference type="Pfam" id="PF00399">
    <property type="entry name" value="PIR"/>
    <property type="match status" value="10"/>
</dbReference>
<feature type="compositionally biased region" description="Low complexity" evidence="7">
    <location>
        <begin position="71"/>
        <end position="82"/>
    </location>
</feature>
<dbReference type="GO" id="GO:0005199">
    <property type="term" value="F:structural constituent of cell wall"/>
    <property type="evidence" value="ECO:0007669"/>
    <property type="project" value="InterPro"/>
</dbReference>
<feature type="region of interest" description="Disordered" evidence="7">
    <location>
        <begin position="60"/>
        <end position="282"/>
    </location>
</feature>
<feature type="compositionally biased region" description="Polar residues" evidence="7">
    <location>
        <begin position="60"/>
        <end position="69"/>
    </location>
</feature>
<proteinExistence type="inferred from homology"/>
<feature type="chain" id="PRO_5025391468" description="Cell wall mannoprotein PIR1-like C-terminal domain-containing protein" evidence="8">
    <location>
        <begin position="18"/>
        <end position="383"/>
    </location>
</feature>
<dbReference type="GO" id="GO:0009277">
    <property type="term" value="C:fungal-type cell wall"/>
    <property type="evidence" value="ECO:0007669"/>
    <property type="project" value="TreeGrafter"/>
</dbReference>
<gene>
    <name evidence="10" type="ORF">EV356DRAFT_527995</name>
</gene>
<evidence type="ECO:0000256" key="7">
    <source>
        <dbReference type="SAM" id="MobiDB-lite"/>
    </source>
</evidence>
<evidence type="ECO:0000313" key="11">
    <source>
        <dbReference type="Proteomes" id="UP000800092"/>
    </source>
</evidence>
<sequence length="383" mass="38520">MHYSLVLLTAVSAAVRANPLPAPQGVTASLAPSASAPAGCSNSQPSSFGIAVLNTTSGAGSVATETSDGQPAAPTATSAVSTISDGQPQAPTSHPVSQISDGQPQASTGQPVSQISDGQPQASTGVPVSQISDGQPQAPTAHPVSQISDGQPQAPTGKPVSQISDGQPQAPTGTPVTQISDGQPQAPTGWPVSQISDGQPQAPTGWPVSQISDGQPQAPTGWPISQISDGQPQAPTGSPVSQISDGQPQAPTSTAVSEISDGQPQATGISRRAAGSSPSGTGAMVACSSDDTLTMTLEGGILKDNKGRTGYIASNYQFQFDNPPQAGALYTAGFSVCSNGSLALGGNSTFYQCRSGNFFNLYNENWAPQCSPVTINVVQLQQC</sequence>
<feature type="signal peptide" evidence="8">
    <location>
        <begin position="1"/>
        <end position="17"/>
    </location>
</feature>
<evidence type="ECO:0000256" key="5">
    <source>
        <dbReference type="ARBA" id="ARBA00022737"/>
    </source>
</evidence>
<keyword evidence="3" id="KW-0964">Secreted</keyword>
<evidence type="ECO:0000256" key="1">
    <source>
        <dbReference type="ARBA" id="ARBA00004191"/>
    </source>
</evidence>
<protein>
    <recommendedName>
        <fullName evidence="9">Cell wall mannoprotein PIR1-like C-terminal domain-containing protein</fullName>
    </recommendedName>
</protein>
<dbReference type="PANTHER" id="PTHR47254">
    <property type="entry name" value="CELL WALL MANNOPROTEIN CIS3-RELATED"/>
    <property type="match status" value="1"/>
</dbReference>
<dbReference type="InterPro" id="IPR054508">
    <property type="entry name" value="PIR1-like_C"/>
</dbReference>
<dbReference type="PANTHER" id="PTHR47254:SF1">
    <property type="entry name" value="CELL WALL MANNOPROTEIN CIS3-RELATED"/>
    <property type="match status" value="1"/>
</dbReference>
<evidence type="ECO:0000256" key="8">
    <source>
        <dbReference type="SAM" id="SignalP"/>
    </source>
</evidence>
<evidence type="ECO:0000256" key="4">
    <source>
        <dbReference type="ARBA" id="ARBA00022729"/>
    </source>
</evidence>
<dbReference type="EMBL" id="ML991771">
    <property type="protein sequence ID" value="KAF2240161.1"/>
    <property type="molecule type" value="Genomic_DNA"/>
</dbReference>
<evidence type="ECO:0000256" key="6">
    <source>
        <dbReference type="ARBA" id="ARBA00038219"/>
    </source>
</evidence>
<keyword evidence="11" id="KW-1185">Reference proteome</keyword>
<feature type="domain" description="Cell wall mannoprotein PIR1-like C-terminal" evidence="9">
    <location>
        <begin position="300"/>
        <end position="373"/>
    </location>
</feature>
<dbReference type="GO" id="GO:0031505">
    <property type="term" value="P:fungal-type cell wall organization"/>
    <property type="evidence" value="ECO:0007669"/>
    <property type="project" value="UniProtKB-ARBA"/>
</dbReference>
<dbReference type="InterPro" id="IPR000420">
    <property type="entry name" value="Yeast_PIR_rpt"/>
</dbReference>
<dbReference type="Proteomes" id="UP000800092">
    <property type="component" value="Unassembled WGS sequence"/>
</dbReference>
<dbReference type="Pfam" id="PF22799">
    <property type="entry name" value="PIR1-like_C"/>
    <property type="match status" value="1"/>
</dbReference>
<name>A0A6A6HQ58_VIRVR</name>
<keyword evidence="5" id="KW-0677">Repeat</keyword>
<evidence type="ECO:0000256" key="2">
    <source>
        <dbReference type="ARBA" id="ARBA00022512"/>
    </source>
</evidence>
<dbReference type="OrthoDB" id="5415592at2759"/>
<feature type="compositionally biased region" description="Polar residues" evidence="7">
    <location>
        <begin position="83"/>
        <end position="268"/>
    </location>
</feature>